<dbReference type="EMBL" id="CP069029">
    <property type="protein sequence ID" value="QRC97724.1"/>
    <property type="molecule type" value="Genomic_DNA"/>
</dbReference>
<keyword evidence="2" id="KW-1185">Reference proteome</keyword>
<evidence type="ECO:0000313" key="1">
    <source>
        <dbReference type="EMBL" id="QRC97724.1"/>
    </source>
</evidence>
<accession>A0A7U2I0X3</accession>
<dbReference type="Proteomes" id="UP000663193">
    <property type="component" value="Chromosome 7"/>
</dbReference>
<sequence length="180" mass="20825">MSGLASSVLSDLYHLPKDRDLLLSESEDSFLQPLGYTIYRTCYTPQSDEAWEALKRELSQTFHDAIANADSSSEIVQKLLSLVKLDFRSDPNLLNGLDIHQVREIYMSSTGSEPPNKHKAWRRIFLLADEEVLSGELNQPIKYDAHIKYVQSDFDAPDLTVKRREPIRYFGWMKMRLWSL</sequence>
<organism evidence="1 2">
    <name type="scientific">Phaeosphaeria nodorum (strain SN15 / ATCC MYA-4574 / FGSC 10173)</name>
    <name type="common">Glume blotch fungus</name>
    <name type="synonym">Parastagonospora nodorum</name>
    <dbReference type="NCBI Taxonomy" id="321614"/>
    <lineage>
        <taxon>Eukaryota</taxon>
        <taxon>Fungi</taxon>
        <taxon>Dikarya</taxon>
        <taxon>Ascomycota</taxon>
        <taxon>Pezizomycotina</taxon>
        <taxon>Dothideomycetes</taxon>
        <taxon>Pleosporomycetidae</taxon>
        <taxon>Pleosporales</taxon>
        <taxon>Pleosporineae</taxon>
        <taxon>Phaeosphaeriaceae</taxon>
        <taxon>Parastagonospora</taxon>
    </lineage>
</organism>
<dbReference type="OrthoDB" id="6499973at2759"/>
<dbReference type="KEGG" id="pno:SNOG_08509"/>
<gene>
    <name evidence="1" type="ORF">JI435_085090</name>
</gene>
<proteinExistence type="predicted"/>
<dbReference type="AlphaFoldDB" id="A0A7U2I0X3"/>
<reference evidence="2" key="1">
    <citation type="journal article" date="2021" name="BMC Genomics">
        <title>Chromosome-level genome assembly and manually-curated proteome of model necrotroph Parastagonospora nodorum Sn15 reveals a genome-wide trove of candidate effector homologs, and redundancy of virulence-related functions within an accessory chromosome.</title>
        <authorList>
            <person name="Bertazzoni S."/>
            <person name="Jones D.A.B."/>
            <person name="Phan H.T."/>
            <person name="Tan K.-C."/>
            <person name="Hane J.K."/>
        </authorList>
    </citation>
    <scope>NUCLEOTIDE SEQUENCE [LARGE SCALE GENOMIC DNA]</scope>
    <source>
        <strain evidence="2">SN15 / ATCC MYA-4574 / FGSC 10173)</strain>
    </source>
</reference>
<name>A0A7U2I0X3_PHANO</name>
<protein>
    <submittedName>
        <fullName evidence="1">Uncharacterized protein</fullName>
    </submittedName>
</protein>
<evidence type="ECO:0000313" key="2">
    <source>
        <dbReference type="Proteomes" id="UP000663193"/>
    </source>
</evidence>
<dbReference type="RefSeq" id="XP_001798820.1">
    <property type="nucleotide sequence ID" value="XM_001798768.1"/>
</dbReference>
<dbReference type="VEuPathDB" id="FungiDB:JI435_085090"/>